<sequence>MALSSLDKNTLNNLLAMIDLEDTNKNKLVESIKTDYLTYAKLDFIYKQINALKHEANNILEHHNFNKEISEINCGFKKTPGKYYYLYKKKEKYLSLIPPEKWWGDPGVFICKLFYDFDESFHIV</sequence>
<gene>
    <name evidence="1" type="ORF">FloV-SA2_00156</name>
</gene>
<evidence type="ECO:0000313" key="1">
    <source>
        <dbReference type="EMBL" id="XDO01975.1"/>
    </source>
</evidence>
<dbReference type="EMBL" id="PP542043">
    <property type="protein sequence ID" value="XDO01975.1"/>
    <property type="molecule type" value="Genomic_DNA"/>
</dbReference>
<name>A0AB39JC62_9VIRU</name>
<protein>
    <submittedName>
        <fullName evidence="1">Uncharacterized protein</fullName>
    </submittedName>
</protein>
<organism evidence="1">
    <name type="scientific">Florenciella sp. virus SA2</name>
    <dbReference type="NCBI Taxonomy" id="3240092"/>
    <lineage>
        <taxon>Viruses</taxon>
    </lineage>
</organism>
<dbReference type="Pfam" id="PF10504">
    <property type="entry name" value="DUF2452"/>
    <property type="match status" value="1"/>
</dbReference>
<proteinExistence type="predicted"/>
<reference evidence="1" key="1">
    <citation type="submission" date="2024-03" db="EMBL/GenBank/DDBJ databases">
        <title>Eukaryotic viruses encode the ribosomal protein eL40.</title>
        <authorList>
            <person name="Thomy J."/>
            <person name="Schvarcz C.R."/>
            <person name="McBeain K.A."/>
            <person name="Edwards K.F."/>
            <person name="Steward G.F."/>
        </authorList>
    </citation>
    <scope>NUCLEOTIDE SEQUENCE</scope>
    <source>
        <strain evidence="1">FloV-SA2</strain>
    </source>
</reference>
<dbReference type="InterPro" id="IPR019534">
    <property type="entry name" value="DUF2452"/>
</dbReference>
<accession>A0AB39JC62</accession>